<dbReference type="PANTHER" id="PTHR11455:SF9">
    <property type="entry name" value="CRYPTOCHROME CIRCADIAN CLOCK 5 ISOFORM X1"/>
    <property type="match status" value="1"/>
</dbReference>
<evidence type="ECO:0000256" key="1">
    <source>
        <dbReference type="ARBA" id="ARBA00022630"/>
    </source>
</evidence>
<accession>A0A0P1H155</accession>
<dbReference type="PANTHER" id="PTHR11455">
    <property type="entry name" value="CRYPTOCHROME"/>
    <property type="match status" value="1"/>
</dbReference>
<evidence type="ECO:0000256" key="2">
    <source>
        <dbReference type="ARBA" id="ARBA00022827"/>
    </source>
</evidence>
<dbReference type="GO" id="GO:0003677">
    <property type="term" value="F:DNA binding"/>
    <property type="evidence" value="ECO:0007669"/>
    <property type="project" value="TreeGrafter"/>
</dbReference>
<dbReference type="EMBL" id="CYSF01000006">
    <property type="protein sequence ID" value="CUH83840.1"/>
    <property type="molecule type" value="Genomic_DNA"/>
</dbReference>
<dbReference type="GO" id="GO:0009416">
    <property type="term" value="P:response to light stimulus"/>
    <property type="evidence" value="ECO:0007669"/>
    <property type="project" value="TreeGrafter"/>
</dbReference>
<keyword evidence="2 3" id="KW-0274">FAD</keyword>
<keyword evidence="1 3" id="KW-0285">Flavoprotein</keyword>
<evidence type="ECO:0000256" key="3">
    <source>
        <dbReference type="PIRSR" id="PIRSR602081-1"/>
    </source>
</evidence>
<keyword evidence="6" id="KW-0456">Lyase</keyword>
<reference evidence="6 7" key="1">
    <citation type="submission" date="2015-09" db="EMBL/GenBank/DDBJ databases">
        <authorList>
            <consortium name="Swine Surveillance"/>
        </authorList>
    </citation>
    <scope>NUCLEOTIDE SEQUENCE [LARGE SCALE GENOMIC DNA]</scope>
    <source>
        <strain evidence="6 7">CECT 8383</strain>
    </source>
</reference>
<dbReference type="EC" id="4.1.99.3" evidence="6"/>
<feature type="binding site" evidence="3">
    <location>
        <begin position="95"/>
        <end position="102"/>
    </location>
    <ligand>
        <name>FAD</name>
        <dbReference type="ChEBI" id="CHEBI:57692"/>
    </ligand>
</feature>
<feature type="binding site" evidence="3">
    <location>
        <position position="92"/>
    </location>
    <ligand>
        <name>FAD</name>
        <dbReference type="ChEBI" id="CHEBI:57692"/>
    </ligand>
</feature>
<evidence type="ECO:0000313" key="7">
    <source>
        <dbReference type="Proteomes" id="UP000051681"/>
    </source>
</evidence>
<dbReference type="AlphaFoldDB" id="A0A0P1H155"/>
<dbReference type="OrthoDB" id="9772484at2"/>
<dbReference type="Gene3D" id="1.25.40.80">
    <property type="match status" value="1"/>
</dbReference>
<dbReference type="Proteomes" id="UP000051681">
    <property type="component" value="Unassembled WGS sequence"/>
</dbReference>
<dbReference type="RefSeq" id="WP_082645400.1">
    <property type="nucleotide sequence ID" value="NZ_CYSF01000006.1"/>
</dbReference>
<evidence type="ECO:0000259" key="5">
    <source>
        <dbReference type="Pfam" id="PF03441"/>
    </source>
</evidence>
<dbReference type="GO" id="GO:0003904">
    <property type="term" value="F:deoxyribodipyrimidine photo-lyase activity"/>
    <property type="evidence" value="ECO:0007669"/>
    <property type="project" value="UniProtKB-EC"/>
</dbReference>
<feature type="compositionally biased region" description="Polar residues" evidence="4">
    <location>
        <begin position="1"/>
        <end position="14"/>
    </location>
</feature>
<dbReference type="InterPro" id="IPR002081">
    <property type="entry name" value="Cryptochrome/DNA_photolyase_1"/>
</dbReference>
<comment type="cofactor">
    <cofactor evidence="3">
        <name>FAD</name>
        <dbReference type="ChEBI" id="CHEBI:57692"/>
    </cofactor>
    <text evidence="3">Binds 1 FAD per subunit.</text>
</comment>
<gene>
    <name evidence="6" type="primary">phrB</name>
    <name evidence="6" type="ORF">TM5383_01043</name>
</gene>
<name>A0A0P1H155_9RHOB</name>
<feature type="binding site" evidence="3">
    <location>
        <begin position="196"/>
        <end position="198"/>
    </location>
    <ligand>
        <name>FAD</name>
        <dbReference type="ChEBI" id="CHEBI:57692"/>
    </ligand>
</feature>
<sequence length="428" mass="47545">MTAPTKNPTPTVSDTHPPALPVGTRNAGLQGLTEFVEHMGTAYAQSRNYDLGQGQHRHVSKLSPYLRHRLLSEEEVVRAAINAHGPAASEKFVQEVIWRSYFKGWLEQRPQVWTQFRYGLERDLDTVASDPAVSARLKAAENGRTGLPYFNEWIRELHTTGYLHNHARMWFASIWIFTLGLPWRLGADLFLRQLLDGDAASNTCSWRWVAGLHTRGKTYQATAQNIATFTNGRFAPADADLAQTAPALVIEEPDGLPPLVPLRQVAAPKVNVPTLLLATADDCQLDARSLSTLNITGVARLPSAHMRSPRAVAAHVRRFEDQALTDACADLAKSHEVATVTTPGDLVKIAQLNGAHQIVHPYATVGPLRDWLDSARPTLDANSLPLCEWQRDWDREIWPFCTAGFFKVKKRLPQLLQQLGLTKTVGDN</sequence>
<dbReference type="InterPro" id="IPR005101">
    <property type="entry name" value="Cryptochr/Photolyase_FAD-bd"/>
</dbReference>
<feature type="binding site" evidence="3">
    <location>
        <position position="43"/>
    </location>
    <ligand>
        <name>FAD</name>
        <dbReference type="ChEBI" id="CHEBI:57692"/>
    </ligand>
</feature>
<feature type="domain" description="Cryptochrome/DNA photolyase FAD-binding" evidence="5">
    <location>
        <begin position="92"/>
        <end position="220"/>
    </location>
</feature>
<dbReference type="STRING" id="340021.TM5383_01043"/>
<evidence type="ECO:0000313" key="6">
    <source>
        <dbReference type="EMBL" id="CUH83840.1"/>
    </source>
</evidence>
<feature type="region of interest" description="Disordered" evidence="4">
    <location>
        <begin position="1"/>
        <end position="22"/>
    </location>
</feature>
<keyword evidence="7" id="KW-1185">Reference proteome</keyword>
<organism evidence="6 7">
    <name type="scientific">Thalassovita mediterranea</name>
    <dbReference type="NCBI Taxonomy" id="340021"/>
    <lineage>
        <taxon>Bacteria</taxon>
        <taxon>Pseudomonadati</taxon>
        <taxon>Pseudomonadota</taxon>
        <taxon>Alphaproteobacteria</taxon>
        <taxon>Rhodobacterales</taxon>
        <taxon>Roseobacteraceae</taxon>
        <taxon>Thalassovita</taxon>
    </lineage>
</organism>
<protein>
    <submittedName>
        <fullName evidence="6">Deoxyribodipyrimidine photo-lyase</fullName>
        <ecNumber evidence="6">4.1.99.3</ecNumber>
    </submittedName>
</protein>
<dbReference type="GO" id="GO:0071949">
    <property type="term" value="F:FAD binding"/>
    <property type="evidence" value="ECO:0007669"/>
    <property type="project" value="TreeGrafter"/>
</dbReference>
<dbReference type="Gene3D" id="1.10.579.10">
    <property type="entry name" value="DNA Cyclobutane Dipyrimidine Photolyase, subunit A, domain 3"/>
    <property type="match status" value="1"/>
</dbReference>
<dbReference type="InterPro" id="IPR036134">
    <property type="entry name" value="Crypto/Photolyase_FAD-like_sf"/>
</dbReference>
<evidence type="ECO:0000256" key="4">
    <source>
        <dbReference type="SAM" id="MobiDB-lite"/>
    </source>
</evidence>
<dbReference type="Pfam" id="PF03441">
    <property type="entry name" value="FAD_binding_7"/>
    <property type="match status" value="1"/>
</dbReference>
<dbReference type="SUPFAM" id="SSF48173">
    <property type="entry name" value="Cryptochrome/photolyase FAD-binding domain"/>
    <property type="match status" value="1"/>
</dbReference>
<proteinExistence type="predicted"/>